<dbReference type="PANTHER" id="PTHR10434:SF11">
    <property type="entry name" value="1-ACYL-SN-GLYCEROL-3-PHOSPHATE ACYLTRANSFERASE"/>
    <property type="match status" value="1"/>
</dbReference>
<dbReference type="SUPFAM" id="SSF69593">
    <property type="entry name" value="Glycerol-3-phosphate (1)-acyltransferase"/>
    <property type="match status" value="1"/>
</dbReference>
<dbReference type="InterPro" id="IPR002123">
    <property type="entry name" value="Plipid/glycerol_acylTrfase"/>
</dbReference>
<dbReference type="PANTHER" id="PTHR10434">
    <property type="entry name" value="1-ACYL-SN-GLYCEROL-3-PHOSPHATE ACYLTRANSFERASE"/>
    <property type="match status" value="1"/>
</dbReference>
<comment type="caution">
    <text evidence="4">The sequence shown here is derived from an EMBL/GenBank/DDBJ whole genome shotgun (WGS) entry which is preliminary data.</text>
</comment>
<dbReference type="GO" id="GO:0016746">
    <property type="term" value="F:acyltransferase activity"/>
    <property type="evidence" value="ECO:0007669"/>
    <property type="project" value="UniProtKB-KW"/>
</dbReference>
<keyword evidence="1" id="KW-0808">Transferase</keyword>
<keyword evidence="2 4" id="KW-0012">Acyltransferase</keyword>
<name>A0ABU5RPP6_9CYAN</name>
<dbReference type="CDD" id="cd07989">
    <property type="entry name" value="LPLAT_AGPAT-like"/>
    <property type="match status" value="1"/>
</dbReference>
<evidence type="ECO:0000256" key="2">
    <source>
        <dbReference type="ARBA" id="ARBA00023315"/>
    </source>
</evidence>
<proteinExistence type="predicted"/>
<keyword evidence="5" id="KW-1185">Reference proteome</keyword>
<dbReference type="SMART" id="SM00563">
    <property type="entry name" value="PlsC"/>
    <property type="match status" value="1"/>
</dbReference>
<evidence type="ECO:0000256" key="1">
    <source>
        <dbReference type="ARBA" id="ARBA00022679"/>
    </source>
</evidence>
<gene>
    <name evidence="4" type="ORF">VB738_00070</name>
</gene>
<evidence type="ECO:0000259" key="3">
    <source>
        <dbReference type="SMART" id="SM00563"/>
    </source>
</evidence>
<evidence type="ECO:0000313" key="5">
    <source>
        <dbReference type="Proteomes" id="UP001304461"/>
    </source>
</evidence>
<protein>
    <submittedName>
        <fullName evidence="4">Lysophospholipid acyltransferase family protein</fullName>
    </submittedName>
</protein>
<evidence type="ECO:0000313" key="4">
    <source>
        <dbReference type="EMBL" id="MEA5389640.1"/>
    </source>
</evidence>
<accession>A0ABU5RPP6</accession>
<dbReference type="Proteomes" id="UP001304461">
    <property type="component" value="Unassembled WGS sequence"/>
</dbReference>
<dbReference type="Pfam" id="PF01553">
    <property type="entry name" value="Acyltransferase"/>
    <property type="match status" value="1"/>
</dbReference>
<dbReference type="RefSeq" id="WP_323303793.1">
    <property type="nucleotide sequence ID" value="NZ_JAYGHX010000001.1"/>
</dbReference>
<sequence>MRRRRRPPADPPALLSTPKPSLTYRLISYLLVFPVFRMLFRGRTTGNDNVPLEGAVVVVANHGSHLDPPLLGHALGRPVAFMAKAELFRVPLLGPIIRACGAYPVERGAGDREAIRTATDRLLQGWATGVFLDGTRQTDGRVNQPQPGAALLAARAGVPLLPVAIINSHRALGPGGHGPRLVPIHIRIGTPIPPPASRRRPDLDAATRAAQEQINRMLDLGPISGSLLFPAREPPALPPTA</sequence>
<dbReference type="EMBL" id="JAYGHX010000001">
    <property type="protein sequence ID" value="MEA5389640.1"/>
    <property type="molecule type" value="Genomic_DNA"/>
</dbReference>
<reference evidence="4 5" key="1">
    <citation type="submission" date="2023-12" db="EMBL/GenBank/DDBJ databases">
        <title>Baltic Sea Cyanobacteria.</title>
        <authorList>
            <person name="Delbaje E."/>
            <person name="Fewer D.P."/>
            <person name="Shishido T.K."/>
        </authorList>
    </citation>
    <scope>NUCLEOTIDE SEQUENCE [LARGE SCALE GENOMIC DNA]</scope>
    <source>
        <strain evidence="4 5">UHCC 0139</strain>
    </source>
</reference>
<organism evidence="4 5">
    <name type="scientific">Cyanobium gracile UHCC 0139</name>
    <dbReference type="NCBI Taxonomy" id="3110308"/>
    <lineage>
        <taxon>Bacteria</taxon>
        <taxon>Bacillati</taxon>
        <taxon>Cyanobacteriota</taxon>
        <taxon>Cyanophyceae</taxon>
        <taxon>Synechococcales</taxon>
        <taxon>Prochlorococcaceae</taxon>
        <taxon>Cyanobium</taxon>
    </lineage>
</organism>
<feature type="domain" description="Phospholipid/glycerol acyltransferase" evidence="3">
    <location>
        <begin position="56"/>
        <end position="168"/>
    </location>
</feature>